<evidence type="ECO:0000256" key="1">
    <source>
        <dbReference type="ARBA" id="ARBA00022603"/>
    </source>
</evidence>
<dbReference type="Proteomes" id="UP001302349">
    <property type="component" value="Chromosome"/>
</dbReference>
<gene>
    <name evidence="4" type="ORF">RT717_20605</name>
</gene>
<dbReference type="RefSeq" id="WP_317488241.1">
    <property type="nucleotide sequence ID" value="NZ_CP136051.1"/>
</dbReference>
<dbReference type="SUPFAM" id="SSF53335">
    <property type="entry name" value="S-adenosyl-L-methionine-dependent methyltransferases"/>
    <property type="match status" value="1"/>
</dbReference>
<reference evidence="4 5" key="1">
    <citation type="journal article" date="2023" name="Microbiol. Resour. Announc.">
        <title>Complete Genome Sequence of Imperialibacter roseus strain P4T.</title>
        <authorList>
            <person name="Tizabi D.R."/>
            <person name="Bachvaroff T."/>
            <person name="Hill R.T."/>
        </authorList>
    </citation>
    <scope>NUCLEOTIDE SEQUENCE [LARGE SCALE GENOMIC DNA]</scope>
    <source>
        <strain evidence="4 5">P4T</strain>
    </source>
</reference>
<keyword evidence="2" id="KW-0808">Transferase</keyword>
<organism evidence="4 5">
    <name type="scientific">Imperialibacter roseus</name>
    <dbReference type="NCBI Taxonomy" id="1324217"/>
    <lineage>
        <taxon>Bacteria</taxon>
        <taxon>Pseudomonadati</taxon>
        <taxon>Bacteroidota</taxon>
        <taxon>Cytophagia</taxon>
        <taxon>Cytophagales</taxon>
        <taxon>Flammeovirgaceae</taxon>
        <taxon>Imperialibacter</taxon>
    </lineage>
</organism>
<evidence type="ECO:0000259" key="3">
    <source>
        <dbReference type="Pfam" id="PF10017"/>
    </source>
</evidence>
<proteinExistence type="predicted"/>
<name>A0ABZ0IKD6_9BACT</name>
<evidence type="ECO:0000313" key="5">
    <source>
        <dbReference type="Proteomes" id="UP001302349"/>
    </source>
</evidence>
<dbReference type="InterPro" id="IPR017804">
    <property type="entry name" value="MeTrfase_EgtD-like"/>
</dbReference>
<dbReference type="EMBL" id="CP136051">
    <property type="protein sequence ID" value="WOK05479.1"/>
    <property type="molecule type" value="Genomic_DNA"/>
</dbReference>
<feature type="domain" description="Histidine-specific methyltransferase SAM-dependent" evidence="3">
    <location>
        <begin position="17"/>
        <end position="323"/>
    </location>
</feature>
<accession>A0ABZ0IKD6</accession>
<dbReference type="PANTHER" id="PTHR43397">
    <property type="entry name" value="ERGOTHIONEINE BIOSYNTHESIS PROTEIN 1"/>
    <property type="match status" value="1"/>
</dbReference>
<sequence length="326" mass="37574">MEKELNEEVLLPTDTFASEIDAGLSANPKAISSRYFYDAEGDRLFQKIMQLDEYYLSRAEYAIFKEHKELLLQYFADQRTAFHLMEFGAGDGWKTKVLLRHFIEQHAKFDYRPIDISGNVLQELESSLKTELPSLQVQGMEGEYFEVLNQMQKTDGQRKVVLFLGSNIGNFRQHQAISFLSSLRASLNQGDMVLIGFDMKKDPHVIRNAYDDASGVTRDFNMNLLKRLNIELGANFDLTKFKHYQSYDPQSGECRSYLISLAEQEVTMQAIGVSYYFKKWEPIHVEISRKFDFETINELAASSGFGVVKNLQDTDEYFTDSLWVAT</sequence>
<dbReference type="InterPro" id="IPR051128">
    <property type="entry name" value="EgtD_Methyltrsf_superfamily"/>
</dbReference>
<keyword evidence="5" id="KW-1185">Reference proteome</keyword>
<dbReference type="InterPro" id="IPR019257">
    <property type="entry name" value="MeTrfase_dom"/>
</dbReference>
<evidence type="ECO:0000313" key="4">
    <source>
        <dbReference type="EMBL" id="WOK05479.1"/>
    </source>
</evidence>
<keyword evidence="1" id="KW-0489">Methyltransferase</keyword>
<dbReference type="PIRSF" id="PIRSF018005">
    <property type="entry name" value="UCP018005"/>
    <property type="match status" value="1"/>
</dbReference>
<dbReference type="InterPro" id="IPR029063">
    <property type="entry name" value="SAM-dependent_MTases_sf"/>
</dbReference>
<dbReference type="PANTHER" id="PTHR43397:SF1">
    <property type="entry name" value="ERGOTHIONEINE BIOSYNTHESIS PROTEIN 1"/>
    <property type="match status" value="1"/>
</dbReference>
<dbReference type="Pfam" id="PF10017">
    <property type="entry name" value="Methyltransf_33"/>
    <property type="match status" value="1"/>
</dbReference>
<dbReference type="Gene3D" id="3.40.50.150">
    <property type="entry name" value="Vaccinia Virus protein VP39"/>
    <property type="match status" value="1"/>
</dbReference>
<evidence type="ECO:0000256" key="2">
    <source>
        <dbReference type="ARBA" id="ARBA00022679"/>
    </source>
</evidence>
<protein>
    <submittedName>
        <fullName evidence="4">L-histidine N(Alpha)-methyltransferase</fullName>
    </submittedName>
</protein>